<accession>A0A8B8B5Z8</accession>
<keyword evidence="1" id="KW-1133">Transmembrane helix</keyword>
<dbReference type="PANTHER" id="PTHR14776">
    <property type="entry name" value="CADHERIN-LIKE AND PC-ESTERASE DOMAIN-CONTAINING PROTEIN 1"/>
    <property type="match status" value="1"/>
</dbReference>
<organism evidence="3 9">
    <name type="scientific">Crassostrea virginica</name>
    <name type="common">Eastern oyster</name>
    <dbReference type="NCBI Taxonomy" id="6565"/>
    <lineage>
        <taxon>Eukaryota</taxon>
        <taxon>Metazoa</taxon>
        <taxon>Spiralia</taxon>
        <taxon>Lophotrochozoa</taxon>
        <taxon>Mollusca</taxon>
        <taxon>Bivalvia</taxon>
        <taxon>Autobranchia</taxon>
        <taxon>Pteriomorphia</taxon>
        <taxon>Ostreida</taxon>
        <taxon>Ostreoidea</taxon>
        <taxon>Ostreidae</taxon>
        <taxon>Crassostrea</taxon>
    </lineage>
</organism>
<feature type="transmembrane region" description="Helical" evidence="1">
    <location>
        <begin position="12"/>
        <end position="30"/>
    </location>
</feature>
<evidence type="ECO:0000259" key="2">
    <source>
        <dbReference type="Pfam" id="PF24536"/>
    </source>
</evidence>
<evidence type="ECO:0000313" key="7">
    <source>
        <dbReference type="RefSeq" id="XP_022298573.1"/>
    </source>
</evidence>
<evidence type="ECO:0000256" key="1">
    <source>
        <dbReference type="SAM" id="Phobius"/>
    </source>
</evidence>
<dbReference type="RefSeq" id="XP_022298577.1">
    <property type="nucleotide sequence ID" value="XM_022442869.1"/>
</dbReference>
<dbReference type="InterPro" id="IPR057106">
    <property type="entry name" value="NXPE4_C"/>
</dbReference>
<proteinExistence type="predicted"/>
<dbReference type="RefSeq" id="XP_022298573.1">
    <property type="nucleotide sequence ID" value="XM_022442865.1"/>
</dbReference>
<evidence type="ECO:0000313" key="4">
    <source>
        <dbReference type="RefSeq" id="XP_022298570.1"/>
    </source>
</evidence>
<evidence type="ECO:0000313" key="9">
    <source>
        <dbReference type="RefSeq" id="XP_022298576.1"/>
    </source>
</evidence>
<evidence type="ECO:0000313" key="10">
    <source>
        <dbReference type="RefSeq" id="XP_022298577.1"/>
    </source>
</evidence>
<dbReference type="Pfam" id="PF24536">
    <property type="entry name" value="NXPE4_C"/>
    <property type="match status" value="1"/>
</dbReference>
<evidence type="ECO:0000313" key="8">
    <source>
        <dbReference type="RefSeq" id="XP_022298575.1"/>
    </source>
</evidence>
<sequence>MRRMAQLTSTSGVKGIFLLLLVIGFFSMLLQTVTYHIGINLPYTPEDPRELNSDYPQNRIVRNINSDEDVSFVSQQHKGSNSQQHVSAATQQLNILSKIYKLEEEILSLSRYPALIRNQGGKDNSSRILEELLHHLDYTVVLSQNENKLRSFKNFSVIWNLKGHNSSTPILKDLQKTNKIEKLQKVIWQPSFLCSVQKTQSVFSKLLVRDRTHCSTSPQFHQQKTDLPVKREQEFVYLHQDGKITVHKQQLKDKQRKTAGVQWIVTPGVLAVDGTPLSVRLSLLLTSLSPLRAYLHSSCQVFSIDQSGRTLREDLTSLWHLRQSIQQNFEETTMRGWWGQLRSGLMSALLTAELQVWKSAQEENPCSCRRCFQHVFVDVIFTNEFQPIVVKMEPSDFIQIPRDTMEDVIKLTSSKDSVVDDILNFAGNIQPQKMHCKSGLSPCLLDSDLIYILDTRREALAPVEFLQLYPLSSGEYSQLMDHFLHLYFTDHRDAYNVTTPPPKCHLTPEVHSMIEEIEKDHMSQGGPLIEASLHNKPVFMSRKLDAEIPEDITTSKGENPTSEKLEERNCTVDEQELPLLSGISISPTSIELTPGFDPHHTMYKALVDYSTIVFSISAFTPHCNTIARFHSLDGEESFMNYTLGLGENQIRVHVVLMSGPVPRILNTYIILIGRQERGILQFRPSLRVCQLTQDCELPYSTTEPCGLHAVTRFRSWRVFLKHNSQLPVCQQPDYQQASWLVPCEDCRNLDSCHWRSAIWQPRSCQTKQLSDLDIRKCFKGRKVLFIGDSTNRGIMHYILQKINGSLSEWDKAHNLKLYKSINSNHTDLSFSYYPQFWLPANHRPAFDKAVFQLIKWTQPLTDDNRTALVVGGVHWLARQHLDLIIKALHRENLTHIKLIAKGLGSGFHQYVNGVHHLPQSDIHKLVIREQELEKHGRKLGFEFIKTFNMTMARFKDFLQGKCACHFHKLSEVKSPSLGRAVYQVEGEINEMYSQMVINSICRE</sequence>
<dbReference type="RefSeq" id="XP_022298576.1">
    <property type="nucleotide sequence ID" value="XM_022442868.1"/>
</dbReference>
<dbReference type="KEGG" id="cvn:111107595"/>
<keyword evidence="1" id="KW-0472">Membrane</keyword>
<dbReference type="PANTHER" id="PTHR14776:SF1">
    <property type="entry name" value="CADHERIN-LIKE AND PC-ESTERASE DOMAIN-CONTAINING PROTEIN 1"/>
    <property type="match status" value="1"/>
</dbReference>
<name>A0A8B8B5Z8_CRAVI</name>
<dbReference type="RefSeq" id="XP_022298572.1">
    <property type="nucleotide sequence ID" value="XM_022442864.1"/>
</dbReference>
<keyword evidence="1" id="KW-0812">Transmembrane</keyword>
<keyword evidence="3" id="KW-1185">Reference proteome</keyword>
<evidence type="ECO:0000313" key="6">
    <source>
        <dbReference type="RefSeq" id="XP_022298572.1"/>
    </source>
</evidence>
<dbReference type="OrthoDB" id="2016263at2759"/>
<dbReference type="Proteomes" id="UP000694844">
    <property type="component" value="Chromosome 8"/>
</dbReference>
<gene>
    <name evidence="4 5 6 7 8 9 10" type="primary">LOC111107595</name>
</gene>
<dbReference type="RefSeq" id="XP_022298571.1">
    <property type="nucleotide sequence ID" value="XM_022442863.1"/>
</dbReference>
<reference evidence="4 5" key="1">
    <citation type="submission" date="2025-04" db="UniProtKB">
        <authorList>
            <consortium name="RefSeq"/>
        </authorList>
    </citation>
    <scope>IDENTIFICATION</scope>
    <source>
        <tissue evidence="4 5">Whole sample</tissue>
    </source>
</reference>
<dbReference type="RefSeq" id="XP_022298570.1">
    <property type="nucleotide sequence ID" value="XM_022442862.1"/>
</dbReference>
<dbReference type="AlphaFoldDB" id="A0A8B8B5Z8"/>
<evidence type="ECO:0000313" key="5">
    <source>
        <dbReference type="RefSeq" id="XP_022298571.1"/>
    </source>
</evidence>
<dbReference type="GeneID" id="111107595"/>
<evidence type="ECO:0000313" key="3">
    <source>
        <dbReference type="Proteomes" id="UP000694844"/>
    </source>
</evidence>
<protein>
    <submittedName>
        <fullName evidence="4 5">Cadherin-like and PC-esterase domain-containing protein 1</fullName>
    </submittedName>
</protein>
<dbReference type="RefSeq" id="XP_022298575.1">
    <property type="nucleotide sequence ID" value="XM_022442867.1"/>
</dbReference>
<feature type="domain" description="NXPE C-terminal" evidence="2">
    <location>
        <begin position="759"/>
        <end position="887"/>
    </location>
</feature>